<protein>
    <submittedName>
        <fullName evidence="1">Uncharacterized protein</fullName>
    </submittedName>
</protein>
<comment type="caution">
    <text evidence="1">The sequence shown here is derived from an EMBL/GenBank/DDBJ whole genome shotgun (WGS) entry which is preliminary data.</text>
</comment>
<evidence type="ECO:0000313" key="2">
    <source>
        <dbReference type="Proteomes" id="UP000581189"/>
    </source>
</evidence>
<organism evidence="1 2">
    <name type="scientific">Aquipseudomonas guryensis</name>
    <dbReference type="NCBI Taxonomy" id="2759165"/>
    <lineage>
        <taxon>Bacteria</taxon>
        <taxon>Pseudomonadati</taxon>
        <taxon>Pseudomonadota</taxon>
        <taxon>Gammaproteobacteria</taxon>
        <taxon>Pseudomonadales</taxon>
        <taxon>Pseudomonadaceae</taxon>
        <taxon>Aquipseudomonas</taxon>
    </lineage>
</organism>
<proteinExistence type="predicted"/>
<keyword evidence="2" id="KW-1185">Reference proteome</keyword>
<dbReference type="RefSeq" id="WP_182833825.1">
    <property type="nucleotide sequence ID" value="NZ_JACJFN010000002.1"/>
</dbReference>
<gene>
    <name evidence="1" type="ORF">H3H45_11365</name>
</gene>
<name>A0A7W4DBZ9_9GAMM</name>
<evidence type="ECO:0000313" key="1">
    <source>
        <dbReference type="EMBL" id="MBB1519839.1"/>
    </source>
</evidence>
<dbReference type="EMBL" id="JACJFN010000002">
    <property type="protein sequence ID" value="MBB1519839.1"/>
    <property type="molecule type" value="Genomic_DNA"/>
</dbReference>
<dbReference type="AlphaFoldDB" id="A0A7W4DBZ9"/>
<sequence>MTERKRINQVAELNNQLERGTLFAHTALGENALRLNQLQAVVHGLADLLIAKGVVDSSELGQAMQRVDEELRQRGEQLGPGTLIRVETIEDQPPTATVDCESRLHICKAVCCRLNFALSVAEIEDGHARWDLGQPYHIRKQPDGCCVHQTTTTAPASAGATAAPRTSESGVTSRAACSITSGLPRTSVKPRDHTQQPYSCTGWIRKESRHESVAY</sequence>
<dbReference type="Proteomes" id="UP000581189">
    <property type="component" value="Unassembled WGS sequence"/>
</dbReference>
<accession>A0A7W4DBZ9</accession>
<reference evidence="1 2" key="1">
    <citation type="submission" date="2020-08" db="EMBL/GenBank/DDBJ databases">
        <authorList>
            <person name="Kim C.M."/>
        </authorList>
    </citation>
    <scope>NUCLEOTIDE SEQUENCE [LARGE SCALE GENOMIC DNA]</scope>
    <source>
        <strain evidence="1 2">SR9</strain>
    </source>
</reference>